<reference evidence="1 2" key="1">
    <citation type="submission" date="2012-08" db="EMBL/GenBank/DDBJ databases">
        <title>Comparative Sequence Analysis of H. pylori isolates.</title>
        <authorList>
            <person name="Blanchard T.G."/>
            <person name="Czinn S.J."/>
            <person name="McCracken C.M."/>
            <person name="Abolude K.A."/>
            <person name="Shefchek K.S."/>
            <person name="Maroo A.M."/>
            <person name="Santana-Cruz I.S."/>
            <person name="Tallon L.J."/>
            <person name="Ficke F.W.F."/>
        </authorList>
    </citation>
    <scope>NUCLEOTIDE SEQUENCE [LARGE SCALE GENOMIC DNA]</scope>
    <source>
        <strain evidence="1 2">R036d</strain>
    </source>
</reference>
<dbReference type="Proteomes" id="UP000006759">
    <property type="component" value="Unassembled WGS sequence"/>
</dbReference>
<protein>
    <submittedName>
        <fullName evidence="1">Uncharacterized protein</fullName>
    </submittedName>
</protein>
<comment type="caution">
    <text evidence="1">The sequence shown here is derived from an EMBL/GenBank/DDBJ whole genome shotgun (WGS) entry which is preliminary data.</text>
</comment>
<evidence type="ECO:0000313" key="2">
    <source>
        <dbReference type="Proteomes" id="UP000006759"/>
    </source>
</evidence>
<dbReference type="EMBL" id="AMOT01000003">
    <property type="protein sequence ID" value="EKE87139.1"/>
    <property type="molecule type" value="Genomic_DNA"/>
</dbReference>
<gene>
    <name evidence="1" type="ORF">OUI_0576</name>
</gene>
<organism evidence="1 2">
    <name type="scientific">Helicobacter pylori R036d</name>
    <dbReference type="NCBI Taxonomy" id="1145113"/>
    <lineage>
        <taxon>Bacteria</taxon>
        <taxon>Pseudomonadati</taxon>
        <taxon>Campylobacterota</taxon>
        <taxon>Epsilonproteobacteria</taxon>
        <taxon>Campylobacterales</taxon>
        <taxon>Helicobacteraceae</taxon>
        <taxon>Helicobacter</taxon>
    </lineage>
</organism>
<accession>K2KXC4</accession>
<evidence type="ECO:0000313" key="1">
    <source>
        <dbReference type="EMBL" id="EKE87139.1"/>
    </source>
</evidence>
<name>K2KXC4_HELPX</name>
<dbReference type="AlphaFoldDB" id="K2KXC4"/>
<proteinExistence type="predicted"/>
<sequence length="50" mass="5745">MPSSSPCIEFNSVSPTDLKMGLMESNFLKRLRCGLMRENKRVNERGNNKK</sequence>